<dbReference type="Gene3D" id="1.10.287.110">
    <property type="entry name" value="DnaJ domain"/>
    <property type="match status" value="1"/>
</dbReference>
<evidence type="ECO:0000259" key="1">
    <source>
        <dbReference type="PROSITE" id="PS50076"/>
    </source>
</evidence>
<dbReference type="OrthoDB" id="10250354at2759"/>
<dbReference type="EMBL" id="JADBJN010000001">
    <property type="protein sequence ID" value="KAG5684746.1"/>
    <property type="molecule type" value="Genomic_DNA"/>
</dbReference>
<gene>
    <name evidence="2" type="ORF">PVAND_013960</name>
</gene>
<dbReference type="SUPFAM" id="SSF46565">
    <property type="entry name" value="Chaperone J-domain"/>
    <property type="match status" value="1"/>
</dbReference>
<dbReference type="PRINTS" id="PR00625">
    <property type="entry name" value="JDOMAIN"/>
</dbReference>
<comment type="caution">
    <text evidence="2">The sequence shown here is derived from an EMBL/GenBank/DDBJ whole genome shotgun (WGS) entry which is preliminary data.</text>
</comment>
<dbReference type="Pfam" id="PF00226">
    <property type="entry name" value="DnaJ"/>
    <property type="match status" value="1"/>
</dbReference>
<dbReference type="CDD" id="cd06257">
    <property type="entry name" value="DnaJ"/>
    <property type="match status" value="1"/>
</dbReference>
<dbReference type="Proteomes" id="UP001107558">
    <property type="component" value="Chromosome 1"/>
</dbReference>
<dbReference type="PROSITE" id="PS00636">
    <property type="entry name" value="DNAJ_1"/>
    <property type="match status" value="1"/>
</dbReference>
<accession>A0A9J6CQY2</accession>
<dbReference type="GO" id="GO:0051087">
    <property type="term" value="F:protein-folding chaperone binding"/>
    <property type="evidence" value="ECO:0007669"/>
    <property type="project" value="TreeGrafter"/>
</dbReference>
<dbReference type="PANTHER" id="PTHR43948:SF10">
    <property type="entry name" value="MRJ, ISOFORM E"/>
    <property type="match status" value="1"/>
</dbReference>
<evidence type="ECO:0000313" key="2">
    <source>
        <dbReference type="EMBL" id="KAG5684746.1"/>
    </source>
</evidence>
<dbReference type="SMART" id="SM00271">
    <property type="entry name" value="DnaJ"/>
    <property type="match status" value="1"/>
</dbReference>
<organism evidence="2 3">
    <name type="scientific">Polypedilum vanderplanki</name>
    <name type="common">Sleeping chironomid midge</name>
    <dbReference type="NCBI Taxonomy" id="319348"/>
    <lineage>
        <taxon>Eukaryota</taxon>
        <taxon>Metazoa</taxon>
        <taxon>Ecdysozoa</taxon>
        <taxon>Arthropoda</taxon>
        <taxon>Hexapoda</taxon>
        <taxon>Insecta</taxon>
        <taxon>Pterygota</taxon>
        <taxon>Neoptera</taxon>
        <taxon>Endopterygota</taxon>
        <taxon>Diptera</taxon>
        <taxon>Nematocera</taxon>
        <taxon>Chironomoidea</taxon>
        <taxon>Chironomidae</taxon>
        <taxon>Chironominae</taxon>
        <taxon>Polypedilum</taxon>
        <taxon>Polypedilum</taxon>
    </lineage>
</organism>
<dbReference type="GO" id="GO:0051082">
    <property type="term" value="F:unfolded protein binding"/>
    <property type="evidence" value="ECO:0007669"/>
    <property type="project" value="TreeGrafter"/>
</dbReference>
<feature type="domain" description="J" evidence="1">
    <location>
        <begin position="3"/>
        <end position="70"/>
    </location>
</feature>
<sequence>MSDYYTILGVQRNATEREIKKAYKELALKYHPDKNREISQAEATRKFSEISKAYEVLSNPNSRRQYDLQLHSPSEEFSFNFRDPFENFDAFFDNRTPFDELFDLTSEINMNFSTEVNYNQSTVTKTFSNGREIETRRNNTNGHEVIEVFENGVLKSRTVNGIQQALPSTSFGR</sequence>
<dbReference type="PROSITE" id="PS50076">
    <property type="entry name" value="DNAJ_2"/>
    <property type="match status" value="1"/>
</dbReference>
<dbReference type="PANTHER" id="PTHR43948">
    <property type="entry name" value="DNAJ HOMOLOG SUBFAMILY B"/>
    <property type="match status" value="1"/>
</dbReference>
<dbReference type="InterPro" id="IPR001623">
    <property type="entry name" value="DnaJ_domain"/>
</dbReference>
<dbReference type="AlphaFoldDB" id="A0A9J6CQY2"/>
<protein>
    <recommendedName>
        <fullName evidence="1">J domain-containing protein</fullName>
    </recommendedName>
</protein>
<keyword evidence="3" id="KW-1185">Reference proteome</keyword>
<reference evidence="2" key="1">
    <citation type="submission" date="2021-03" db="EMBL/GenBank/DDBJ databases">
        <title>Chromosome level genome of the anhydrobiotic midge Polypedilum vanderplanki.</title>
        <authorList>
            <person name="Yoshida Y."/>
            <person name="Kikawada T."/>
            <person name="Gusev O."/>
        </authorList>
    </citation>
    <scope>NUCLEOTIDE SEQUENCE</scope>
    <source>
        <strain evidence="2">NIAS01</strain>
        <tissue evidence="2">Whole body or cell culture</tissue>
    </source>
</reference>
<dbReference type="GO" id="GO:0044183">
    <property type="term" value="F:protein folding chaperone"/>
    <property type="evidence" value="ECO:0007669"/>
    <property type="project" value="TreeGrafter"/>
</dbReference>
<dbReference type="GO" id="GO:0005737">
    <property type="term" value="C:cytoplasm"/>
    <property type="evidence" value="ECO:0007669"/>
    <property type="project" value="TreeGrafter"/>
</dbReference>
<proteinExistence type="predicted"/>
<dbReference type="InterPro" id="IPR018253">
    <property type="entry name" value="DnaJ_domain_CS"/>
</dbReference>
<dbReference type="GO" id="GO:0005634">
    <property type="term" value="C:nucleus"/>
    <property type="evidence" value="ECO:0007669"/>
    <property type="project" value="TreeGrafter"/>
</dbReference>
<dbReference type="InterPro" id="IPR036869">
    <property type="entry name" value="J_dom_sf"/>
</dbReference>
<name>A0A9J6CQY2_POLVA</name>
<evidence type="ECO:0000313" key="3">
    <source>
        <dbReference type="Proteomes" id="UP001107558"/>
    </source>
</evidence>